<evidence type="ECO:0008006" key="3">
    <source>
        <dbReference type="Google" id="ProtNLM"/>
    </source>
</evidence>
<proteinExistence type="predicted"/>
<dbReference type="InterPro" id="IPR036641">
    <property type="entry name" value="HPT_dom_sf"/>
</dbReference>
<dbReference type="HOGENOM" id="CLU_143521_0_0_5"/>
<dbReference type="STRING" id="314271.RB2654_16931"/>
<dbReference type="SUPFAM" id="SSF47226">
    <property type="entry name" value="Histidine-containing phosphotransfer domain, HPT domain"/>
    <property type="match status" value="1"/>
</dbReference>
<gene>
    <name evidence="1" type="ORF">RB2654_16931</name>
</gene>
<reference evidence="1 2" key="1">
    <citation type="journal article" date="2010" name="J. Bacteriol.">
        <title>Genome sequences of Pelagibaca bermudensis HTCC2601T and Maritimibacter alkaliphilus HTCC2654T, the type strains of two marine Roseobacter genera.</title>
        <authorList>
            <person name="Thrash J.C."/>
            <person name="Cho J.C."/>
            <person name="Ferriera S."/>
            <person name="Johnson J."/>
            <person name="Vergin K.L."/>
            <person name="Giovannoni S.J."/>
        </authorList>
    </citation>
    <scope>NUCLEOTIDE SEQUENCE [LARGE SCALE GENOMIC DNA]</scope>
    <source>
        <strain evidence="1 2">HTCC2654</strain>
    </source>
</reference>
<evidence type="ECO:0000313" key="1">
    <source>
        <dbReference type="EMBL" id="EAQ14374.1"/>
    </source>
</evidence>
<sequence>MKVMSVAVLKLAEAVALDRDQLEVLYRQLGPVGADKVVQHALEELSALLEALPGDYRDGRFDDLTAGARALAAVAQQVGMTKLARVSRDLSDLSSGRDAPALGAVIARLERIGDRSLVAVWDMSDGIG</sequence>
<dbReference type="GO" id="GO:0000160">
    <property type="term" value="P:phosphorelay signal transduction system"/>
    <property type="evidence" value="ECO:0007669"/>
    <property type="project" value="InterPro"/>
</dbReference>
<comment type="caution">
    <text evidence="1">The sequence shown here is derived from an EMBL/GenBank/DDBJ whole genome shotgun (WGS) entry which is preliminary data.</text>
</comment>
<evidence type="ECO:0000313" key="2">
    <source>
        <dbReference type="Proteomes" id="UP000002931"/>
    </source>
</evidence>
<dbReference type="Gene3D" id="1.20.120.160">
    <property type="entry name" value="HPT domain"/>
    <property type="match status" value="1"/>
</dbReference>
<protein>
    <recommendedName>
        <fullName evidence="3">HPt domain-containing protein</fullName>
    </recommendedName>
</protein>
<keyword evidence="2" id="KW-1185">Reference proteome</keyword>
<dbReference type="Proteomes" id="UP000002931">
    <property type="component" value="Unassembled WGS sequence"/>
</dbReference>
<dbReference type="eggNOG" id="ENOG5032T89">
    <property type="taxonomic scope" value="Bacteria"/>
</dbReference>
<organism evidence="1 2">
    <name type="scientific">Maritimibacter alkaliphilus HTCC2654</name>
    <dbReference type="NCBI Taxonomy" id="314271"/>
    <lineage>
        <taxon>Bacteria</taxon>
        <taxon>Pseudomonadati</taxon>
        <taxon>Pseudomonadota</taxon>
        <taxon>Alphaproteobacteria</taxon>
        <taxon>Rhodobacterales</taxon>
        <taxon>Roseobacteraceae</taxon>
        <taxon>Maritimibacter</taxon>
    </lineage>
</organism>
<dbReference type="AlphaFoldDB" id="A3VBP1"/>
<dbReference type="EMBL" id="AAMT01000002">
    <property type="protein sequence ID" value="EAQ14374.1"/>
    <property type="molecule type" value="Genomic_DNA"/>
</dbReference>
<accession>A3VBP1</accession>
<name>A3VBP1_9RHOB</name>